<feature type="transmembrane region" description="Helical" evidence="12">
    <location>
        <begin position="144"/>
        <end position="163"/>
    </location>
</feature>
<dbReference type="Pfam" id="PF02705">
    <property type="entry name" value="K_trans"/>
    <property type="match status" value="1"/>
</dbReference>
<keyword evidence="6 12" id="KW-0812">Transmembrane</keyword>
<keyword evidence="16" id="KW-1185">Reference proteome</keyword>
<dbReference type="PANTHER" id="PTHR30540">
    <property type="entry name" value="OSMOTIC STRESS POTASSIUM TRANSPORTER"/>
    <property type="match status" value="1"/>
</dbReference>
<gene>
    <name evidence="12" type="primary">kup</name>
    <name evidence="15" type="ORF">PVT68_02150</name>
</gene>
<dbReference type="InterPro" id="IPR053951">
    <property type="entry name" value="K_trans_N"/>
</dbReference>
<sequence>MNESKRENGGSRAALTLAALGIVFGDIGTSPLYAVKLIFHTEHGLPLTQANILGGISAIFWALMILVTIKYVLLIMRADNDGEGGIMALTALALAATRGHSHRTRWLIASAGLCGVALFFGDAVITPAISVLSAMEGLEVGVEFLHPFVLPLTICVLLVLFFLQRFGTAMVGALFGPITGLWFVVLMLSGVHAMVGNPVILQALNPAHALVFITNHGVGSFAILGAVLLVFTGAEALYADMGHFGRGPIRLAWGGLVFPALTLNYLGQGALLMTEPGAVDNPFYRMFPGWALYPMVALATAATVIASQACISGVFSLAKQAIQLGYLPRMAVRHTSPVQAGQIYMPGINWLLLVLVLAAVIGFGSSSNLAAAYGVAVSGAMLMDTFIASFVYRLRWRYPLVLCVAGTVFFSSIDLAFFSSSLMKIWHGGWFPLVIAAATMVLMITWRDGRKLLIKRLQCDESKLKDFLNLLFREPPLRVPGTAVFMTSKPESVPHALLHNLKHNKVLHERVLFLNVKVIDRPRVSHDQRYQLQDFGNGCIRIRLYYGFMQSPDISQALLGLGVEHGLHVDPDQVSFFLSRETIAPLKSLPSSMAYWRERIFAVMARNASSAVEYFGIPANRVIELGTQIEI</sequence>
<reference evidence="15 16" key="1">
    <citation type="submission" date="2023-02" db="EMBL/GenBank/DDBJ databases">
        <title>Description and genomic characterization of Microbulbifer bruguierae sp. nov., isolated from the sediment of mangrove plant Bruguiera sexangula.</title>
        <authorList>
            <person name="Long M."/>
        </authorList>
    </citation>
    <scope>NUCLEOTIDE SEQUENCE [LARGE SCALE GENOMIC DNA]</scope>
    <source>
        <strain evidence="15 16">H12</strain>
    </source>
</reference>
<feature type="transmembrane region" description="Helical" evidence="12">
    <location>
        <begin position="50"/>
        <end position="73"/>
    </location>
</feature>
<comment type="subcellular location">
    <subcellularLocation>
        <location evidence="12">Cell membrane</location>
        <topology evidence="12">Multi-pass membrane protein</topology>
    </subcellularLocation>
    <subcellularLocation>
        <location evidence="1">Membrane</location>
        <topology evidence="1">Multi-pass membrane protein</topology>
    </subcellularLocation>
</comment>
<keyword evidence="3 12" id="KW-0813">Transport</keyword>
<protein>
    <recommendedName>
        <fullName evidence="12">Probable potassium transport system protein Kup</fullName>
    </recommendedName>
</protein>
<dbReference type="Pfam" id="PF22776">
    <property type="entry name" value="K_trans_C"/>
    <property type="match status" value="1"/>
</dbReference>
<evidence type="ECO:0000256" key="6">
    <source>
        <dbReference type="ARBA" id="ARBA00022692"/>
    </source>
</evidence>
<comment type="function">
    <text evidence="12">Transport of potassium into the cell. Likely operates as a K(+):H(+) symporter.</text>
</comment>
<dbReference type="RefSeq" id="WP_280320938.1">
    <property type="nucleotide sequence ID" value="NZ_CP118605.1"/>
</dbReference>
<dbReference type="HAMAP" id="MF_01522">
    <property type="entry name" value="Kup"/>
    <property type="match status" value="1"/>
</dbReference>
<dbReference type="InterPro" id="IPR003855">
    <property type="entry name" value="K+_transporter"/>
</dbReference>
<evidence type="ECO:0000313" key="15">
    <source>
        <dbReference type="EMBL" id="WGL17114.1"/>
    </source>
</evidence>
<dbReference type="InterPro" id="IPR053952">
    <property type="entry name" value="K_trans_C"/>
</dbReference>
<evidence type="ECO:0000259" key="14">
    <source>
        <dbReference type="Pfam" id="PF22776"/>
    </source>
</evidence>
<feature type="transmembrane region" description="Helical" evidence="12">
    <location>
        <begin position="399"/>
        <end position="419"/>
    </location>
</feature>
<dbReference type="InterPro" id="IPR023051">
    <property type="entry name" value="Kup"/>
</dbReference>
<feature type="domain" description="K+ potassium transporter integral membrane" evidence="13">
    <location>
        <begin position="15"/>
        <end position="469"/>
    </location>
</feature>
<keyword evidence="8 12" id="KW-0630">Potassium</keyword>
<evidence type="ECO:0000256" key="12">
    <source>
        <dbReference type="HAMAP-Rule" id="MF_01522"/>
    </source>
</evidence>
<name>A0ABY8NDW8_9GAMM</name>
<dbReference type="PANTHER" id="PTHR30540:SF79">
    <property type="entry name" value="LOW AFFINITY POTASSIUM TRANSPORT SYSTEM PROTEIN KUP"/>
    <property type="match status" value="1"/>
</dbReference>
<evidence type="ECO:0000256" key="7">
    <source>
        <dbReference type="ARBA" id="ARBA00022847"/>
    </source>
</evidence>
<feature type="domain" description="K+ potassium transporter C-terminal" evidence="14">
    <location>
        <begin position="480"/>
        <end position="631"/>
    </location>
</feature>
<dbReference type="Proteomes" id="UP001236500">
    <property type="component" value="Chromosome"/>
</dbReference>
<feature type="transmembrane region" description="Helical" evidence="12">
    <location>
        <begin position="425"/>
        <end position="446"/>
    </location>
</feature>
<keyword evidence="11 12" id="KW-0472">Membrane</keyword>
<feature type="transmembrane region" description="Helical" evidence="12">
    <location>
        <begin position="170"/>
        <end position="195"/>
    </location>
</feature>
<keyword evidence="4 12" id="KW-1003">Cell membrane</keyword>
<feature type="transmembrane region" description="Helical" evidence="12">
    <location>
        <begin position="207"/>
        <end position="231"/>
    </location>
</feature>
<proteinExistence type="inferred from homology"/>
<comment type="catalytic activity">
    <reaction evidence="12">
        <text>K(+)(in) + H(+)(in) = K(+)(out) + H(+)(out)</text>
        <dbReference type="Rhea" id="RHEA:28490"/>
        <dbReference type="ChEBI" id="CHEBI:15378"/>
        <dbReference type="ChEBI" id="CHEBI:29103"/>
    </reaction>
</comment>
<evidence type="ECO:0000256" key="9">
    <source>
        <dbReference type="ARBA" id="ARBA00022989"/>
    </source>
</evidence>
<keyword evidence="10 12" id="KW-0406">Ion transport</keyword>
<evidence type="ECO:0000256" key="2">
    <source>
        <dbReference type="ARBA" id="ARBA00007019"/>
    </source>
</evidence>
<evidence type="ECO:0000256" key="5">
    <source>
        <dbReference type="ARBA" id="ARBA00022538"/>
    </source>
</evidence>
<evidence type="ECO:0000256" key="11">
    <source>
        <dbReference type="ARBA" id="ARBA00023136"/>
    </source>
</evidence>
<evidence type="ECO:0000256" key="10">
    <source>
        <dbReference type="ARBA" id="ARBA00023065"/>
    </source>
</evidence>
<evidence type="ECO:0000256" key="3">
    <source>
        <dbReference type="ARBA" id="ARBA00022448"/>
    </source>
</evidence>
<evidence type="ECO:0000256" key="4">
    <source>
        <dbReference type="ARBA" id="ARBA00022475"/>
    </source>
</evidence>
<evidence type="ECO:0000259" key="13">
    <source>
        <dbReference type="Pfam" id="PF02705"/>
    </source>
</evidence>
<keyword evidence="9 12" id="KW-1133">Transmembrane helix</keyword>
<comment type="similarity">
    <text evidence="2 12">Belongs to the HAK/KUP transporter (TC 2.A.72) family.</text>
</comment>
<accession>A0ABY8NDW8</accession>
<feature type="transmembrane region" description="Helical" evidence="12">
    <location>
        <begin position="343"/>
        <end position="364"/>
    </location>
</feature>
<feature type="transmembrane region" description="Helical" evidence="12">
    <location>
        <begin position="251"/>
        <end position="271"/>
    </location>
</feature>
<feature type="transmembrane region" description="Helical" evidence="12">
    <location>
        <begin position="291"/>
        <end position="322"/>
    </location>
</feature>
<feature type="transmembrane region" description="Helical" evidence="12">
    <location>
        <begin position="370"/>
        <end position="392"/>
    </location>
</feature>
<evidence type="ECO:0000256" key="1">
    <source>
        <dbReference type="ARBA" id="ARBA00004141"/>
    </source>
</evidence>
<keyword evidence="5 12" id="KW-0633">Potassium transport</keyword>
<evidence type="ECO:0000313" key="16">
    <source>
        <dbReference type="Proteomes" id="UP001236500"/>
    </source>
</evidence>
<keyword evidence="7 12" id="KW-0769">Symport</keyword>
<organism evidence="15 16">
    <name type="scientific">Microbulbifer bruguierae</name>
    <dbReference type="NCBI Taxonomy" id="3029061"/>
    <lineage>
        <taxon>Bacteria</taxon>
        <taxon>Pseudomonadati</taxon>
        <taxon>Pseudomonadota</taxon>
        <taxon>Gammaproteobacteria</taxon>
        <taxon>Cellvibrionales</taxon>
        <taxon>Microbulbiferaceae</taxon>
        <taxon>Microbulbifer</taxon>
    </lineage>
</organism>
<evidence type="ECO:0000256" key="8">
    <source>
        <dbReference type="ARBA" id="ARBA00022958"/>
    </source>
</evidence>
<feature type="transmembrane region" description="Helical" evidence="12">
    <location>
        <begin position="106"/>
        <end position="132"/>
    </location>
</feature>
<dbReference type="EMBL" id="CP118605">
    <property type="protein sequence ID" value="WGL17114.1"/>
    <property type="molecule type" value="Genomic_DNA"/>
</dbReference>